<evidence type="ECO:0000313" key="4">
    <source>
        <dbReference type="Proteomes" id="UP000188613"/>
    </source>
</evidence>
<feature type="domain" description="Uncharacterized protein YyaB-like PH" evidence="2">
    <location>
        <begin position="66"/>
        <end position="139"/>
    </location>
</feature>
<evidence type="ECO:0000256" key="1">
    <source>
        <dbReference type="SAM" id="Phobius"/>
    </source>
</evidence>
<feature type="transmembrane region" description="Helical" evidence="1">
    <location>
        <begin position="45"/>
        <end position="64"/>
    </location>
</feature>
<protein>
    <recommendedName>
        <fullName evidence="2">Uncharacterized protein YyaB-like PH domain-containing protein</fullName>
    </recommendedName>
</protein>
<dbReference type="Pfam" id="PF06713">
    <property type="entry name" value="bPH_4"/>
    <property type="match status" value="1"/>
</dbReference>
<organism evidence="3 4">
    <name type="scientific">Domibacillus epiphyticus</name>
    <dbReference type="NCBI Taxonomy" id="1714355"/>
    <lineage>
        <taxon>Bacteria</taxon>
        <taxon>Bacillati</taxon>
        <taxon>Bacillota</taxon>
        <taxon>Bacilli</taxon>
        <taxon>Bacillales</taxon>
        <taxon>Bacillaceae</taxon>
        <taxon>Domibacillus</taxon>
    </lineage>
</organism>
<dbReference type="GO" id="GO:0030153">
    <property type="term" value="P:bacteriocin immunity"/>
    <property type="evidence" value="ECO:0007669"/>
    <property type="project" value="InterPro"/>
</dbReference>
<name>A0A1V2AA32_9BACI</name>
<sequence length="152" mass="17528">MVFPSKKSIWMSLVIWIIILTCILPSILSIEPIGVIMLPEILNNKVITTIILLIPAIYLLWIWFGTRYEIQQSILNVHFGPYKKIIDIGTISTIRQTKNPFIDPALSGDKIEINYNEFETINISPKDKEAFLRQILKINPHIKIDNKSRLLS</sequence>
<comment type="caution">
    <text evidence="3">The sequence shown here is derived from an EMBL/GenBank/DDBJ whole genome shotgun (WGS) entry which is preliminary data.</text>
</comment>
<gene>
    <name evidence="3" type="ORF">BTO28_05035</name>
</gene>
<dbReference type="STRING" id="1714355.BTO28_05035"/>
<keyword evidence="1" id="KW-0472">Membrane</keyword>
<accession>A0A1V2AA32</accession>
<dbReference type="EMBL" id="MSFI01000008">
    <property type="protein sequence ID" value="OMP67853.1"/>
    <property type="molecule type" value="Genomic_DNA"/>
</dbReference>
<evidence type="ECO:0000259" key="2">
    <source>
        <dbReference type="Pfam" id="PF06713"/>
    </source>
</evidence>
<keyword evidence="4" id="KW-1185">Reference proteome</keyword>
<keyword evidence="1" id="KW-0812">Transmembrane</keyword>
<reference evidence="3 4" key="1">
    <citation type="submission" date="2016-12" db="EMBL/GenBank/DDBJ databases">
        <title>Domibacillus sp. SAB 38T whole genome sequencing.</title>
        <authorList>
            <person name="Verma A."/>
            <person name="Ojha A.K."/>
            <person name="Krishnamurthi S."/>
        </authorList>
    </citation>
    <scope>NUCLEOTIDE SEQUENCE [LARGE SCALE GENOMIC DNA]</scope>
    <source>
        <strain evidence="3 4">SAB 38</strain>
    </source>
</reference>
<proteinExistence type="predicted"/>
<dbReference type="OrthoDB" id="6658731at2"/>
<keyword evidence="1" id="KW-1133">Transmembrane helix</keyword>
<dbReference type="RefSeq" id="WP_076764456.1">
    <property type="nucleotide sequence ID" value="NZ_MSFI01000008.1"/>
</dbReference>
<dbReference type="Proteomes" id="UP000188613">
    <property type="component" value="Unassembled WGS sequence"/>
</dbReference>
<evidence type="ECO:0000313" key="3">
    <source>
        <dbReference type="EMBL" id="OMP67853.1"/>
    </source>
</evidence>
<dbReference type="AlphaFoldDB" id="A0A1V2AA32"/>
<dbReference type="InterPro" id="IPR009589">
    <property type="entry name" value="PH_YyaB-like"/>
</dbReference>